<gene>
    <name evidence="2" type="ORF">CCAP1982_LOCUS9791</name>
</gene>
<name>A0A811URF6_CERCA</name>
<evidence type="ECO:0000313" key="3">
    <source>
        <dbReference type="Proteomes" id="UP000606786"/>
    </source>
</evidence>
<reference evidence="2" key="1">
    <citation type="submission" date="2020-11" db="EMBL/GenBank/DDBJ databases">
        <authorList>
            <person name="Whitehead M."/>
        </authorList>
    </citation>
    <scope>NUCLEOTIDE SEQUENCE</scope>
    <source>
        <strain evidence="2">EGII</strain>
    </source>
</reference>
<feature type="compositionally biased region" description="Basic and acidic residues" evidence="1">
    <location>
        <begin position="30"/>
        <end position="50"/>
    </location>
</feature>
<evidence type="ECO:0000256" key="1">
    <source>
        <dbReference type="SAM" id="MobiDB-lite"/>
    </source>
</evidence>
<feature type="compositionally biased region" description="Basic and acidic residues" evidence="1">
    <location>
        <begin position="1"/>
        <end position="11"/>
    </location>
</feature>
<feature type="region of interest" description="Disordered" evidence="1">
    <location>
        <begin position="102"/>
        <end position="131"/>
    </location>
</feature>
<dbReference type="Proteomes" id="UP000606786">
    <property type="component" value="Unassembled WGS sequence"/>
</dbReference>
<comment type="caution">
    <text evidence="2">The sequence shown here is derived from an EMBL/GenBank/DDBJ whole genome shotgun (WGS) entry which is preliminary data.</text>
</comment>
<accession>A0A811URF6</accession>
<organism evidence="2 3">
    <name type="scientific">Ceratitis capitata</name>
    <name type="common">Mediterranean fruit fly</name>
    <name type="synonym">Tephritis capitata</name>
    <dbReference type="NCBI Taxonomy" id="7213"/>
    <lineage>
        <taxon>Eukaryota</taxon>
        <taxon>Metazoa</taxon>
        <taxon>Ecdysozoa</taxon>
        <taxon>Arthropoda</taxon>
        <taxon>Hexapoda</taxon>
        <taxon>Insecta</taxon>
        <taxon>Pterygota</taxon>
        <taxon>Neoptera</taxon>
        <taxon>Endopterygota</taxon>
        <taxon>Diptera</taxon>
        <taxon>Brachycera</taxon>
        <taxon>Muscomorpha</taxon>
        <taxon>Tephritoidea</taxon>
        <taxon>Tephritidae</taxon>
        <taxon>Ceratitis</taxon>
        <taxon>Ceratitis</taxon>
    </lineage>
</organism>
<protein>
    <submittedName>
        <fullName evidence="2">(Mediterranean fruit fly) hypothetical protein</fullName>
    </submittedName>
</protein>
<feature type="compositionally biased region" description="Polar residues" evidence="1">
    <location>
        <begin position="51"/>
        <end position="61"/>
    </location>
</feature>
<proteinExistence type="predicted"/>
<dbReference type="EMBL" id="CAJHJT010000023">
    <property type="protein sequence ID" value="CAD7001294.1"/>
    <property type="molecule type" value="Genomic_DNA"/>
</dbReference>
<feature type="compositionally biased region" description="Basic residues" evidence="1">
    <location>
        <begin position="109"/>
        <end position="128"/>
    </location>
</feature>
<dbReference type="AlphaFoldDB" id="A0A811URF6"/>
<evidence type="ECO:0000313" key="2">
    <source>
        <dbReference type="EMBL" id="CAD7001294.1"/>
    </source>
</evidence>
<feature type="region of interest" description="Disordered" evidence="1">
    <location>
        <begin position="1"/>
        <end position="66"/>
    </location>
</feature>
<sequence>MKRNPRTDLLKSLRQKPGQIETAGPIAGRPRNEESEQKKTVTTKKTREPNANKQLPSTSIVPKTVGHVKDVKSLSPKQSPRGHQRPFSLILQMEAVMQKLSKTTSRKLNQVKRRSKSKTHPPGIKKKQTANQNLCETLKSTLKVSASVADLKTKAAVEIRDIDS</sequence>
<keyword evidence="3" id="KW-1185">Reference proteome</keyword>